<protein>
    <submittedName>
        <fullName evidence="1">Uncharacterized protein</fullName>
    </submittedName>
</protein>
<keyword evidence="2" id="KW-1185">Reference proteome</keyword>
<gene>
    <name evidence="1" type="ORF">HaLaN_25722</name>
</gene>
<accession>A0A699ZWU8</accession>
<comment type="caution">
    <text evidence="1">The sequence shown here is derived from an EMBL/GenBank/DDBJ whole genome shotgun (WGS) entry which is preliminary data.</text>
</comment>
<dbReference type="EMBL" id="BLLF01003462">
    <property type="protein sequence ID" value="GFH27407.1"/>
    <property type="molecule type" value="Genomic_DNA"/>
</dbReference>
<reference evidence="1 2" key="1">
    <citation type="submission" date="2020-02" db="EMBL/GenBank/DDBJ databases">
        <title>Draft genome sequence of Haematococcus lacustris strain NIES-144.</title>
        <authorList>
            <person name="Morimoto D."/>
            <person name="Nakagawa S."/>
            <person name="Yoshida T."/>
            <person name="Sawayama S."/>
        </authorList>
    </citation>
    <scope>NUCLEOTIDE SEQUENCE [LARGE SCALE GENOMIC DNA]</scope>
    <source>
        <strain evidence="1 2">NIES-144</strain>
    </source>
</reference>
<evidence type="ECO:0000313" key="2">
    <source>
        <dbReference type="Proteomes" id="UP000485058"/>
    </source>
</evidence>
<evidence type="ECO:0000313" key="1">
    <source>
        <dbReference type="EMBL" id="GFH27407.1"/>
    </source>
</evidence>
<dbReference type="AlphaFoldDB" id="A0A699ZWU8"/>
<sequence length="36" mass="3902">MLQTSNIFFRRCLDQDTKDGAALAAAAIDFQGVSRA</sequence>
<dbReference type="Proteomes" id="UP000485058">
    <property type="component" value="Unassembled WGS sequence"/>
</dbReference>
<name>A0A699ZWU8_HAELA</name>
<organism evidence="1 2">
    <name type="scientific">Haematococcus lacustris</name>
    <name type="common">Green alga</name>
    <name type="synonym">Haematococcus pluvialis</name>
    <dbReference type="NCBI Taxonomy" id="44745"/>
    <lineage>
        <taxon>Eukaryota</taxon>
        <taxon>Viridiplantae</taxon>
        <taxon>Chlorophyta</taxon>
        <taxon>core chlorophytes</taxon>
        <taxon>Chlorophyceae</taxon>
        <taxon>CS clade</taxon>
        <taxon>Chlamydomonadales</taxon>
        <taxon>Haematococcaceae</taxon>
        <taxon>Haematococcus</taxon>
    </lineage>
</organism>
<proteinExistence type="predicted"/>